<keyword evidence="7" id="KW-1185">Reference proteome</keyword>
<comment type="caution">
    <text evidence="6">The sequence shown here is derived from an EMBL/GenBank/DDBJ whole genome shotgun (WGS) entry which is preliminary data.</text>
</comment>
<feature type="chain" id="PRO_5046090727" evidence="4">
    <location>
        <begin position="24"/>
        <end position="1383"/>
    </location>
</feature>
<evidence type="ECO:0000256" key="1">
    <source>
        <dbReference type="ARBA" id="ARBA00008709"/>
    </source>
</evidence>
<proteinExistence type="inferred from homology"/>
<name>A0ABX5LK69_9BACT</name>
<dbReference type="InterPro" id="IPR051154">
    <property type="entry name" value="Prespore-cell_inducing_factor"/>
</dbReference>
<dbReference type="SMART" id="SM00758">
    <property type="entry name" value="PA14"/>
    <property type="match status" value="1"/>
</dbReference>
<evidence type="ECO:0000313" key="6">
    <source>
        <dbReference type="EMBL" id="PWK96064.1"/>
    </source>
</evidence>
<accession>A0ABX5LK69</accession>
<sequence>MGWDWLHKVFCVCCLCFFASAQAALTIHIQSPWRNDATKSSYKLHILGSTTSYNPIYEAGSNTKMKSEGNGWFSYTWDKNVSDFQDWQNFDVKLCPDSSDNNYNNNHCEAWTDSAGKALAFKPVSLFGSDNELWLYTNADGSFSKSYMAPGSKIVWFKSPWGNKALPRMIFGADSVMMRFAVDDSSKCGWFYGALTPAMLKSNAVKSAYFDRLYANYLAVPMEGTVDLSKALASNDTIYVDGTVAIPTASAKIGTLGVCFDSTKTLHVYHPWRSNTSYRDSALYISVGNNIVNNPKAMDSTGEDRYWWHYDFETTITSKQEWNSAGATVDFYRRQNEWPQVSYFLHSTKPTISSFFPTGVYETWVFASTSIDGRIDMTFAPLEKKTVRLMSPWDDMTPSMLVNGDTVKMGPFSKDTCGWYQAAYYKHVAEWNVTFKQTFGFAIYTASGTKDGESISLDSIFALSDTAWVMPYPTSSSKPQLHTTFPGRLGICPTMQISAMLVDWAGESHPDSIDVDFGGIYDGNAYTEVTFLDSAGKLTTNRKCGGHVMGMVKPILGPSGLPERVDSQDYPWGKCSAAHEIEKWFVPETLAVDAAGRKYTNAACRDIDLTLDEEGFWLADITEAGNCNDPVNPGFYPLDDFEYLDSAKTIKNPKFDWAVSGCMHNYSFSMKISAQFQYVKGQYFEFRGDDDVWVFIDNRLVVDIGGCHSPVEGAVNLDTLGLIEGETYPFRIFFSERNATGSNFKMRTSINLETEKTYYPVEIPTKDGTISYEIWQMLVDKSLSCDISSVAKVDTIPAASLFILMGPGLSEEGDTLGPGVNFGGITISETMSGFIIDTAAVVRSRTLAPGSYTLYFYLESDLSQSSKIYFTVPEYPLPTIVFADTLWNEMNPDTVRLGQYAFIPYAVNVMAVYMGTPCDSGCDGVLKFSSKDSLALADASGGLLDSIEVKNGRATFYVMGTAAVENGAFSLSSPAYDNILTWSKINLEKPPVPIPNGGWMRDRDGDGVADSLVLSYGEAIVDDNAPDSVQWQFGDSTWHKENRKSVESHRYLDSLLVFEKDSLLNFLFTGNTSNSIYAGSYTSIFHKTVTDTLTGATDTLEFKVSGKIHDKIGPVITNAIVTPRSESVYQLAIVFSEAIDTNQVAFDSVFEFKAWRNGSESSHQIYPVSGNRKTSRYEVFYSNKNGVLPTVGDSIRIAPGILKDLSQNAAAENNRWVRIVGEQYITVESATVFNADNEKLMEFEDSSTVIPYKVALGLPYETAEKNIGLPGFLIRFDLGELAAAQGASAESLYVKYEANFYTNLGVYMNSSSGKLSCTDAIFSGDCIQNSGNIYLAWNVRSNKGRIAGTGAYIAKLKIKIGVLGGDSQKKEVTRSWGIRRIKK</sequence>
<gene>
    <name evidence="6" type="ORF">B0H50_11733</name>
</gene>
<evidence type="ECO:0000256" key="4">
    <source>
        <dbReference type="SAM" id="SignalP"/>
    </source>
</evidence>
<feature type="signal peptide" evidence="4">
    <location>
        <begin position="1"/>
        <end position="23"/>
    </location>
</feature>
<keyword evidence="2 4" id="KW-0732">Signal</keyword>
<dbReference type="PROSITE" id="PS51820">
    <property type="entry name" value="PA14"/>
    <property type="match status" value="1"/>
</dbReference>
<dbReference type="Proteomes" id="UP000245523">
    <property type="component" value="Unassembled WGS sequence"/>
</dbReference>
<dbReference type="InterPro" id="IPR011874">
    <property type="entry name" value="Fibro_Slime"/>
</dbReference>
<dbReference type="Pfam" id="PF07691">
    <property type="entry name" value="PA14"/>
    <property type="match status" value="1"/>
</dbReference>
<organism evidence="6 7">
    <name type="scientific">Hallerella porci</name>
    <dbReference type="NCBI Taxonomy" id="1945871"/>
    <lineage>
        <taxon>Bacteria</taxon>
        <taxon>Pseudomonadati</taxon>
        <taxon>Fibrobacterota</taxon>
        <taxon>Fibrobacteria</taxon>
        <taxon>Fibrobacterales</taxon>
        <taxon>Fibrobacteraceae</taxon>
        <taxon>Hallerella</taxon>
    </lineage>
</organism>
<comment type="similarity">
    <text evidence="1">Belongs to the prespore-cell-inducing factor family.</text>
</comment>
<dbReference type="PANTHER" id="PTHR31137">
    <property type="entry name" value="PROTEIN PSIB-RELATED-RELATED"/>
    <property type="match status" value="1"/>
</dbReference>
<protein>
    <submittedName>
        <fullName evidence="6">Fibro-slime domain-containing protein</fullName>
    </submittedName>
</protein>
<reference evidence="6 7" key="1">
    <citation type="submission" date="2018-05" db="EMBL/GenBank/DDBJ databases">
        <title>Animal gut microbial communities from fecal samples from Wisconsin, USA.</title>
        <authorList>
            <person name="Neumann A."/>
        </authorList>
    </citation>
    <scope>NUCLEOTIDE SEQUENCE [LARGE SCALE GENOMIC DNA]</scope>
    <source>
        <strain evidence="6 7">UWS4</strain>
    </source>
</reference>
<keyword evidence="3" id="KW-0325">Glycoprotein</keyword>
<dbReference type="InterPro" id="IPR037524">
    <property type="entry name" value="PA14/GLEYA"/>
</dbReference>
<evidence type="ECO:0000256" key="2">
    <source>
        <dbReference type="ARBA" id="ARBA00022729"/>
    </source>
</evidence>
<dbReference type="NCBIfam" id="TIGR02148">
    <property type="entry name" value="Fibro_Slime"/>
    <property type="match status" value="1"/>
</dbReference>
<evidence type="ECO:0000259" key="5">
    <source>
        <dbReference type="PROSITE" id="PS51820"/>
    </source>
</evidence>
<evidence type="ECO:0000313" key="7">
    <source>
        <dbReference type="Proteomes" id="UP000245523"/>
    </source>
</evidence>
<dbReference type="InterPro" id="IPR011658">
    <property type="entry name" value="PA14_dom"/>
</dbReference>
<evidence type="ECO:0000256" key="3">
    <source>
        <dbReference type="ARBA" id="ARBA00023180"/>
    </source>
</evidence>
<feature type="domain" description="PA14" evidence="5">
    <location>
        <begin position="612"/>
        <end position="767"/>
    </location>
</feature>
<dbReference type="EMBL" id="QGHD01000017">
    <property type="protein sequence ID" value="PWK96064.1"/>
    <property type="molecule type" value="Genomic_DNA"/>
</dbReference>
<dbReference type="RefSeq" id="WP_109587564.1">
    <property type="nucleotide sequence ID" value="NZ_QGHD01000017.1"/>
</dbReference>